<sequence length="233" mass="25705">EGIFTHFAATNEEDGNYSRKQFEEYKKALLELERERINIPLEHVANSAAILNSSSFHLNAVRPGIIIYGLFPCPETKRTVQLKPAAEFKTKIIFLKEVPAGKSIGYGRTYTTTKPTRIATLPVGYADGYSCPLSNKGEVLVRGERAPIIGRICMDLCMIDVTHVEGVEIGDTVVLWGKQGSEMISVEEVAQKTGSIVYEVICTVDKERVPKVFIKNGKPFKVKSLLGNTLLAG</sequence>
<dbReference type="GO" id="GO:0009252">
    <property type="term" value="P:peptidoglycan biosynthetic process"/>
    <property type="evidence" value="ECO:0007669"/>
    <property type="project" value="TreeGrafter"/>
</dbReference>
<dbReference type="PANTHER" id="PTHR30511">
    <property type="entry name" value="ALANINE RACEMASE"/>
    <property type="match status" value="1"/>
</dbReference>
<dbReference type="InterPro" id="IPR011079">
    <property type="entry name" value="Ala_racemase_C"/>
</dbReference>
<dbReference type="Gene3D" id="3.20.20.10">
    <property type="entry name" value="Alanine racemase"/>
    <property type="match status" value="1"/>
</dbReference>
<name>A0A0F9NRD1_9ZZZZ</name>
<dbReference type="InterPro" id="IPR029066">
    <property type="entry name" value="PLP-binding_barrel"/>
</dbReference>
<feature type="domain" description="Alanine racemase C-terminal" evidence="4">
    <location>
        <begin position="85"/>
        <end position="214"/>
    </location>
</feature>
<proteinExistence type="predicted"/>
<dbReference type="PANTHER" id="PTHR30511:SF0">
    <property type="entry name" value="ALANINE RACEMASE, CATABOLIC-RELATED"/>
    <property type="match status" value="1"/>
</dbReference>
<dbReference type="Pfam" id="PF01168">
    <property type="entry name" value="Ala_racemase_N"/>
    <property type="match status" value="1"/>
</dbReference>
<reference evidence="5" key="1">
    <citation type="journal article" date="2015" name="Nature">
        <title>Complex archaea that bridge the gap between prokaryotes and eukaryotes.</title>
        <authorList>
            <person name="Spang A."/>
            <person name="Saw J.H."/>
            <person name="Jorgensen S.L."/>
            <person name="Zaremba-Niedzwiedzka K."/>
            <person name="Martijn J."/>
            <person name="Lind A.E."/>
            <person name="van Eijk R."/>
            <person name="Schleper C."/>
            <person name="Guy L."/>
            <person name="Ettema T.J."/>
        </authorList>
    </citation>
    <scope>NUCLEOTIDE SEQUENCE</scope>
</reference>
<dbReference type="SMART" id="SM01005">
    <property type="entry name" value="Ala_racemase_C"/>
    <property type="match status" value="1"/>
</dbReference>
<dbReference type="GO" id="GO:0030632">
    <property type="term" value="P:D-alanine biosynthetic process"/>
    <property type="evidence" value="ECO:0007669"/>
    <property type="project" value="TreeGrafter"/>
</dbReference>
<feature type="non-terminal residue" evidence="5">
    <location>
        <position position="1"/>
    </location>
</feature>
<dbReference type="SUPFAM" id="SSF50621">
    <property type="entry name" value="Alanine racemase C-terminal domain-like"/>
    <property type="match status" value="1"/>
</dbReference>
<dbReference type="InterPro" id="IPR000821">
    <property type="entry name" value="Ala_racemase"/>
</dbReference>
<dbReference type="Gene3D" id="2.40.37.10">
    <property type="entry name" value="Lyase, Ornithine Decarboxylase, Chain A, domain 1"/>
    <property type="match status" value="1"/>
</dbReference>
<dbReference type="AlphaFoldDB" id="A0A0F9NRD1"/>
<evidence type="ECO:0000256" key="1">
    <source>
        <dbReference type="ARBA" id="ARBA00001933"/>
    </source>
</evidence>
<dbReference type="SUPFAM" id="SSF51419">
    <property type="entry name" value="PLP-binding barrel"/>
    <property type="match status" value="1"/>
</dbReference>
<dbReference type="EMBL" id="LAZR01003100">
    <property type="protein sequence ID" value="KKN22015.1"/>
    <property type="molecule type" value="Genomic_DNA"/>
</dbReference>
<evidence type="ECO:0000256" key="3">
    <source>
        <dbReference type="ARBA" id="ARBA00023235"/>
    </source>
</evidence>
<gene>
    <name evidence="5" type="ORF">LCGC14_0919670</name>
</gene>
<dbReference type="PRINTS" id="PR00992">
    <property type="entry name" value="ALARACEMASE"/>
</dbReference>
<dbReference type="GO" id="GO:0008784">
    <property type="term" value="F:alanine racemase activity"/>
    <property type="evidence" value="ECO:0007669"/>
    <property type="project" value="InterPro"/>
</dbReference>
<dbReference type="NCBIfam" id="TIGR00492">
    <property type="entry name" value="alr"/>
    <property type="match status" value="1"/>
</dbReference>
<evidence type="ECO:0000259" key="4">
    <source>
        <dbReference type="SMART" id="SM01005"/>
    </source>
</evidence>
<protein>
    <recommendedName>
        <fullName evidence="4">Alanine racemase C-terminal domain-containing protein</fullName>
    </recommendedName>
</protein>
<comment type="cofactor">
    <cofactor evidence="1">
        <name>pyridoxal 5'-phosphate</name>
        <dbReference type="ChEBI" id="CHEBI:597326"/>
    </cofactor>
</comment>
<organism evidence="5">
    <name type="scientific">marine sediment metagenome</name>
    <dbReference type="NCBI Taxonomy" id="412755"/>
    <lineage>
        <taxon>unclassified sequences</taxon>
        <taxon>metagenomes</taxon>
        <taxon>ecological metagenomes</taxon>
    </lineage>
</organism>
<dbReference type="InterPro" id="IPR009006">
    <property type="entry name" value="Ala_racemase/Decarboxylase_C"/>
</dbReference>
<keyword evidence="3" id="KW-0413">Isomerase</keyword>
<dbReference type="InterPro" id="IPR001608">
    <property type="entry name" value="Ala_racemase_N"/>
</dbReference>
<evidence type="ECO:0000313" key="5">
    <source>
        <dbReference type="EMBL" id="KKN22015.1"/>
    </source>
</evidence>
<dbReference type="GO" id="GO:0030170">
    <property type="term" value="F:pyridoxal phosphate binding"/>
    <property type="evidence" value="ECO:0007669"/>
    <property type="project" value="TreeGrafter"/>
</dbReference>
<evidence type="ECO:0000256" key="2">
    <source>
        <dbReference type="ARBA" id="ARBA00022898"/>
    </source>
</evidence>
<keyword evidence="2" id="KW-0663">Pyridoxal phosphate</keyword>
<comment type="caution">
    <text evidence="5">The sequence shown here is derived from an EMBL/GenBank/DDBJ whole genome shotgun (WGS) entry which is preliminary data.</text>
</comment>
<accession>A0A0F9NRD1</accession>
<dbReference type="Pfam" id="PF00842">
    <property type="entry name" value="Ala_racemase_C"/>
    <property type="match status" value="1"/>
</dbReference>
<dbReference type="CDD" id="cd00430">
    <property type="entry name" value="PLPDE_III_AR"/>
    <property type="match status" value="1"/>
</dbReference>
<dbReference type="GO" id="GO:0005829">
    <property type="term" value="C:cytosol"/>
    <property type="evidence" value="ECO:0007669"/>
    <property type="project" value="TreeGrafter"/>
</dbReference>